<evidence type="ECO:0000256" key="7">
    <source>
        <dbReference type="ARBA" id="ARBA00023242"/>
    </source>
</evidence>
<comment type="similarity">
    <text evidence="2 8">Belongs to the small GTPase superfamily. Ran family.</text>
</comment>
<dbReference type="GO" id="GO:0003924">
    <property type="term" value="F:GTPase activity"/>
    <property type="evidence" value="ECO:0007669"/>
    <property type="project" value="InterPro"/>
</dbReference>
<keyword evidence="7 8" id="KW-0539">Nucleus</keyword>
<keyword evidence="6 8" id="KW-0342">GTP-binding</keyword>
<dbReference type="PROSITE" id="PS51419">
    <property type="entry name" value="RAB"/>
    <property type="match status" value="1"/>
</dbReference>
<sequence>MSGPLSFKVILVGDGATGKTTFVTRHVTGEFRKQYISTIGVEIRQLPFYVVGNSYPQGVEVNLNVHDTAGQEKFGGLRDGYYVDSDACLLFFDVTNRITYKNVENWYRDVYRICPTRRDYQTGEEKPLAIVLVGNKCDVKDREIRTQTVKFHRTKNIPYVEISAKDNFNYELPILSILRTLMNDPSIQFSQAPTLVPGTIGMDEATRAQINKDLDAANNMPLPDDE</sequence>
<dbReference type="NCBIfam" id="TIGR00231">
    <property type="entry name" value="small_GTP"/>
    <property type="match status" value="1"/>
</dbReference>
<evidence type="ECO:0000256" key="6">
    <source>
        <dbReference type="ARBA" id="ARBA00023134"/>
    </source>
</evidence>
<dbReference type="Gene3D" id="3.40.50.300">
    <property type="entry name" value="P-loop containing nucleotide triphosphate hydrolases"/>
    <property type="match status" value="1"/>
</dbReference>
<dbReference type="PROSITE" id="PS51421">
    <property type="entry name" value="RAS"/>
    <property type="match status" value="1"/>
</dbReference>
<dbReference type="AlphaFoldDB" id="A0A4Z1T1E2"/>
<keyword evidence="10" id="KW-1185">Reference proteome</keyword>
<dbReference type="PRINTS" id="PR00627">
    <property type="entry name" value="GTPRANTC4"/>
</dbReference>
<comment type="function">
    <text evidence="8">GTP-binding protein involved in nucleocytoplasmic transport. Required for the import of protein into the nucleus and also for RNA export. Involved in chromatin condensation and control of cell cycle.</text>
</comment>
<dbReference type="SMART" id="SM00175">
    <property type="entry name" value="RAB"/>
    <property type="match status" value="1"/>
</dbReference>
<dbReference type="Proteomes" id="UP000315496">
    <property type="component" value="Chromosome 1"/>
</dbReference>
<dbReference type="SMART" id="SM00176">
    <property type="entry name" value="RAN"/>
    <property type="match status" value="1"/>
</dbReference>
<accession>A0A4Z1T1E2</accession>
<dbReference type="OrthoDB" id="48625at2759"/>
<dbReference type="EMBL" id="VDLU01000001">
    <property type="protein sequence ID" value="TNJ29518.1"/>
    <property type="molecule type" value="Genomic_DNA"/>
</dbReference>
<dbReference type="InterPro" id="IPR005225">
    <property type="entry name" value="Small_GTP-bd"/>
</dbReference>
<protein>
    <recommendedName>
        <fullName evidence="8">GTP-binding nuclear protein</fullName>
    </recommendedName>
</protein>
<dbReference type="FunFam" id="3.40.50.300:FF:001447">
    <property type="entry name" value="Ras-related protein Rab-1B"/>
    <property type="match status" value="1"/>
</dbReference>
<keyword evidence="4 8" id="KW-0547">Nucleotide-binding</keyword>
<dbReference type="SMART" id="SM00174">
    <property type="entry name" value="RHO"/>
    <property type="match status" value="1"/>
</dbReference>
<dbReference type="Pfam" id="PF00071">
    <property type="entry name" value="Ras"/>
    <property type="match status" value="1"/>
</dbReference>
<evidence type="ECO:0000256" key="2">
    <source>
        <dbReference type="ARBA" id="ARBA00008028"/>
    </source>
</evidence>
<organism evidence="9 10">
    <name type="scientific">Giardia muris</name>
    <dbReference type="NCBI Taxonomy" id="5742"/>
    <lineage>
        <taxon>Eukaryota</taxon>
        <taxon>Metamonada</taxon>
        <taxon>Diplomonadida</taxon>
        <taxon>Hexamitidae</taxon>
        <taxon>Giardiinae</taxon>
        <taxon>Giardia</taxon>
    </lineage>
</organism>
<evidence type="ECO:0000313" key="9">
    <source>
        <dbReference type="EMBL" id="TNJ29518.1"/>
    </source>
</evidence>
<dbReference type="GO" id="GO:0005525">
    <property type="term" value="F:GTP binding"/>
    <property type="evidence" value="ECO:0007669"/>
    <property type="project" value="UniProtKB-KW"/>
</dbReference>
<dbReference type="SUPFAM" id="SSF52540">
    <property type="entry name" value="P-loop containing nucleoside triphosphate hydrolases"/>
    <property type="match status" value="1"/>
</dbReference>
<dbReference type="PROSITE" id="PS51418">
    <property type="entry name" value="RAN"/>
    <property type="match status" value="1"/>
</dbReference>
<evidence type="ECO:0000256" key="1">
    <source>
        <dbReference type="ARBA" id="ARBA00004123"/>
    </source>
</evidence>
<gene>
    <name evidence="9" type="ORF">GMRT_11687</name>
</gene>
<keyword evidence="5 8" id="KW-0653">Protein transport</keyword>
<reference evidence="9 10" key="1">
    <citation type="submission" date="2019-05" db="EMBL/GenBank/DDBJ databases">
        <title>The compact genome of Giardia muris reveals important steps in the evolution of intestinal protozoan parasites.</title>
        <authorList>
            <person name="Xu F."/>
            <person name="Jimenez-Gonzalez A."/>
            <person name="Einarsson E."/>
            <person name="Astvaldsson A."/>
            <person name="Peirasmaki D."/>
            <person name="Eckmann L."/>
            <person name="Andersson J.O."/>
            <person name="Svard S.G."/>
            <person name="Jerlstrom-Hultqvist J."/>
        </authorList>
    </citation>
    <scope>NUCLEOTIDE SEQUENCE [LARGE SCALE GENOMIC DNA]</scope>
    <source>
        <strain evidence="9 10">Roberts-Thomson</strain>
    </source>
</reference>
<dbReference type="PANTHER" id="PTHR24071:SF0">
    <property type="entry name" value="GTP-BINDING NUCLEAR PROTEIN RAN"/>
    <property type="match status" value="1"/>
</dbReference>
<keyword evidence="3 8" id="KW-0813">Transport</keyword>
<dbReference type="GO" id="GO:0005737">
    <property type="term" value="C:cytoplasm"/>
    <property type="evidence" value="ECO:0007669"/>
    <property type="project" value="TreeGrafter"/>
</dbReference>
<evidence type="ECO:0000313" key="10">
    <source>
        <dbReference type="Proteomes" id="UP000315496"/>
    </source>
</evidence>
<dbReference type="GO" id="GO:0006606">
    <property type="term" value="P:protein import into nucleus"/>
    <property type="evidence" value="ECO:0007669"/>
    <property type="project" value="TreeGrafter"/>
</dbReference>
<dbReference type="SMART" id="SM00173">
    <property type="entry name" value="RAS"/>
    <property type="match status" value="1"/>
</dbReference>
<proteinExistence type="inferred from homology"/>
<dbReference type="InterPro" id="IPR001806">
    <property type="entry name" value="Small_GTPase"/>
</dbReference>
<evidence type="ECO:0000256" key="5">
    <source>
        <dbReference type="ARBA" id="ARBA00022927"/>
    </source>
</evidence>
<evidence type="ECO:0000256" key="4">
    <source>
        <dbReference type="ARBA" id="ARBA00022741"/>
    </source>
</evidence>
<comment type="caution">
    <text evidence="9">The sequence shown here is derived from an EMBL/GenBank/DDBJ whole genome shotgun (WGS) entry which is preliminary data.</text>
</comment>
<name>A0A4Z1T1E2_GIAMU</name>
<dbReference type="InterPro" id="IPR002041">
    <property type="entry name" value="Ran_GTPase"/>
</dbReference>
<dbReference type="GO" id="GO:0005634">
    <property type="term" value="C:nucleus"/>
    <property type="evidence" value="ECO:0007669"/>
    <property type="project" value="UniProtKB-SubCell"/>
</dbReference>
<evidence type="ECO:0000256" key="8">
    <source>
        <dbReference type="RuleBase" id="RU363057"/>
    </source>
</evidence>
<dbReference type="InterPro" id="IPR027417">
    <property type="entry name" value="P-loop_NTPase"/>
</dbReference>
<dbReference type="GO" id="GO:0000054">
    <property type="term" value="P:ribosomal subunit export from nucleus"/>
    <property type="evidence" value="ECO:0007669"/>
    <property type="project" value="TreeGrafter"/>
</dbReference>
<evidence type="ECO:0000256" key="3">
    <source>
        <dbReference type="ARBA" id="ARBA00022448"/>
    </source>
</evidence>
<dbReference type="VEuPathDB" id="GiardiaDB:GMRT_11687"/>
<comment type="subcellular location">
    <subcellularLocation>
        <location evidence="1 8">Nucleus</location>
    </subcellularLocation>
</comment>
<dbReference type="PANTHER" id="PTHR24071">
    <property type="entry name" value="RAN GTPASE"/>
    <property type="match status" value="1"/>
</dbReference>